<dbReference type="AlphaFoldDB" id="A0A5C6AD99"/>
<dbReference type="EMBL" id="SJPM01000004">
    <property type="protein sequence ID" value="TWT97410.1"/>
    <property type="molecule type" value="Genomic_DNA"/>
</dbReference>
<dbReference type="RefSeq" id="WP_146578000.1">
    <property type="nucleotide sequence ID" value="NZ_SJPM01000004.1"/>
</dbReference>
<gene>
    <name evidence="1" type="ORF">Pla100_25620</name>
</gene>
<name>A0A5C6AD99_9BACT</name>
<evidence type="ECO:0000313" key="1">
    <source>
        <dbReference type="EMBL" id="TWT97410.1"/>
    </source>
</evidence>
<organism evidence="1 2">
    <name type="scientific">Neorhodopirellula pilleata</name>
    <dbReference type="NCBI Taxonomy" id="2714738"/>
    <lineage>
        <taxon>Bacteria</taxon>
        <taxon>Pseudomonadati</taxon>
        <taxon>Planctomycetota</taxon>
        <taxon>Planctomycetia</taxon>
        <taxon>Pirellulales</taxon>
        <taxon>Pirellulaceae</taxon>
        <taxon>Neorhodopirellula</taxon>
    </lineage>
</organism>
<sequence length="204" mass="22461">MAEVRNQQSGSRGRGTGADRQAFAELFLAGTQVWKLSDDFPVGNPELAMASTTDILPTDPLARAATIATVTMLSAAADDERCRDCKRKKNERVFTTDDWKADPNDELDDDDGCEPSIFPTLWPRASSWKRGEKILIVNVYPLDGRVDPGIPQGSQSQGRFGDFNPIIAELICEDQARMATVSGVVVLLVQFFTKSLNPHSWACR</sequence>
<comment type="caution">
    <text evidence="1">The sequence shown here is derived from an EMBL/GenBank/DDBJ whole genome shotgun (WGS) entry which is preliminary data.</text>
</comment>
<keyword evidence="2" id="KW-1185">Reference proteome</keyword>
<dbReference type="OrthoDB" id="1936800at2"/>
<evidence type="ECO:0000313" key="2">
    <source>
        <dbReference type="Proteomes" id="UP000316213"/>
    </source>
</evidence>
<reference evidence="1 2" key="1">
    <citation type="submission" date="2019-02" db="EMBL/GenBank/DDBJ databases">
        <title>Deep-cultivation of Planctomycetes and their phenomic and genomic characterization uncovers novel biology.</title>
        <authorList>
            <person name="Wiegand S."/>
            <person name="Jogler M."/>
            <person name="Boedeker C."/>
            <person name="Pinto D."/>
            <person name="Vollmers J."/>
            <person name="Rivas-Marin E."/>
            <person name="Kohn T."/>
            <person name="Peeters S.H."/>
            <person name="Heuer A."/>
            <person name="Rast P."/>
            <person name="Oberbeckmann S."/>
            <person name="Bunk B."/>
            <person name="Jeske O."/>
            <person name="Meyerdierks A."/>
            <person name="Storesund J.E."/>
            <person name="Kallscheuer N."/>
            <person name="Luecker S."/>
            <person name="Lage O.M."/>
            <person name="Pohl T."/>
            <person name="Merkel B.J."/>
            <person name="Hornburger P."/>
            <person name="Mueller R.-W."/>
            <person name="Bruemmer F."/>
            <person name="Labrenz M."/>
            <person name="Spormann A.M."/>
            <person name="Op Den Camp H."/>
            <person name="Overmann J."/>
            <person name="Amann R."/>
            <person name="Jetten M.S.M."/>
            <person name="Mascher T."/>
            <person name="Medema M.H."/>
            <person name="Devos D.P."/>
            <person name="Kaster A.-K."/>
            <person name="Ovreas L."/>
            <person name="Rohde M."/>
            <person name="Galperin M.Y."/>
            <person name="Jogler C."/>
        </authorList>
    </citation>
    <scope>NUCLEOTIDE SEQUENCE [LARGE SCALE GENOMIC DNA]</scope>
    <source>
        <strain evidence="1 2">Pla100</strain>
    </source>
</reference>
<dbReference type="Proteomes" id="UP000316213">
    <property type="component" value="Unassembled WGS sequence"/>
</dbReference>
<accession>A0A5C6AD99</accession>
<proteinExistence type="predicted"/>
<protein>
    <submittedName>
        <fullName evidence="1">Uncharacterized protein</fullName>
    </submittedName>
</protein>